<feature type="domain" description="Transketolase-like pyrimidine-binding" evidence="17">
    <location>
        <begin position="372"/>
        <end position="548"/>
    </location>
</feature>
<dbReference type="GO" id="GO:0004802">
    <property type="term" value="F:transketolase activity"/>
    <property type="evidence" value="ECO:0007669"/>
    <property type="project" value="UniProtKB-EC"/>
</dbReference>
<feature type="binding site" evidence="11">
    <location>
        <position position="543"/>
    </location>
    <ligand>
        <name>substrate</name>
    </ligand>
</feature>
<dbReference type="FunFam" id="3.40.50.920:FF:000003">
    <property type="entry name" value="Transketolase"/>
    <property type="match status" value="1"/>
</dbReference>
<reference evidence="18 19" key="1">
    <citation type="submission" date="2009-11" db="EMBL/GenBank/DDBJ databases">
        <title>Annotation of Allomyces macrogynus ATCC 38327.</title>
        <authorList>
            <consortium name="The Broad Institute Genome Sequencing Platform"/>
            <person name="Russ C."/>
            <person name="Cuomo C."/>
            <person name="Burger G."/>
            <person name="Gray M.W."/>
            <person name="Holland P.W.H."/>
            <person name="King N."/>
            <person name="Lang F.B.F."/>
            <person name="Roger A.J."/>
            <person name="Ruiz-Trillo I."/>
            <person name="Young S.K."/>
            <person name="Zeng Q."/>
            <person name="Gargeya S."/>
            <person name="Fitzgerald M."/>
            <person name="Haas B."/>
            <person name="Abouelleil A."/>
            <person name="Alvarado L."/>
            <person name="Arachchi H.M."/>
            <person name="Berlin A."/>
            <person name="Chapman S.B."/>
            <person name="Gearin G."/>
            <person name="Goldberg J."/>
            <person name="Griggs A."/>
            <person name="Gujja S."/>
            <person name="Hansen M."/>
            <person name="Heiman D."/>
            <person name="Howarth C."/>
            <person name="Larimer J."/>
            <person name="Lui A."/>
            <person name="MacDonald P.J.P."/>
            <person name="McCowen C."/>
            <person name="Montmayeur A."/>
            <person name="Murphy C."/>
            <person name="Neiman D."/>
            <person name="Pearson M."/>
            <person name="Priest M."/>
            <person name="Roberts A."/>
            <person name="Saif S."/>
            <person name="Shea T."/>
            <person name="Sisk P."/>
            <person name="Stolte C."/>
            <person name="Sykes S."/>
            <person name="Wortman J."/>
            <person name="Nusbaum C."/>
            <person name="Birren B."/>
        </authorList>
    </citation>
    <scope>NUCLEOTIDE SEQUENCE [LARGE SCALE GENOMIC DNA]</scope>
    <source>
        <strain evidence="18 19">ATCC 38327</strain>
    </source>
</reference>
<sequence length="693" mass="73949">MTDTTSTSATRGSGAPFTPADTTAVNTIRCLAADMVQTAGSGHPGAPMGLAPAAHTLFTRFLRANPTNPSWPDRDRFVLSNGHACCLQYILLHLLGYDMSLDDLKRYRQLDSKTPGHPESHMTPGVELTTGPLGQGIANAVGLAMAEAHLAATFNRPDAPKIVDHYTYVILGDGCLQEGVSAEAMSLAGHWKLGKLIALYDDNKVQIDGTTDLAFTENVCQRVEAYGWHTLSVANGDATDQLALVAALAEAHRVTDRPTLIKVTTTIGFGSSKAGTYKVHGSALGADDVKRVKQQLGMDPDAAFVVPDTVRDLYASVHAHGQELEANWHHAFDEYKRKYPDLAAEFERRAVGKLPDGIREKLPTFSPKDAPAATRKWSGQVLGILGDLIPDLMGGSADLTSSNLTRWPTAVDFQATGNAHGAYEGRYVRFGVREHGMVAICNGLAAHGLVRPFAATFLNFITYAYPSVRLAALAHHRVMYILSHDSIGLGEDGPTHQPIETLALLRATPNMWVLRPADGNEVVGAYWAALNAPSIPVALILSRQNVPVLAGSSADGTGRGAYVLQDAANPAVLLVATGTEVALGVDAAALLDGLAVRVVSMPSWELFDAQPRAYQESVLPPGVPVVAVEALGTFGWRRYAHAVVGMRAFGASGAPEAVYAKFGITKEAIAAKAREVVDYFKGKAVPNVLNRFE</sequence>
<dbReference type="STRING" id="578462.A0A0L0RWL0"/>
<dbReference type="GO" id="GO:0005829">
    <property type="term" value="C:cytosol"/>
    <property type="evidence" value="ECO:0007669"/>
    <property type="project" value="TreeGrafter"/>
</dbReference>
<dbReference type="InterPro" id="IPR005474">
    <property type="entry name" value="Transketolase_N"/>
</dbReference>
<evidence type="ECO:0000256" key="5">
    <source>
        <dbReference type="ARBA" id="ARBA00022679"/>
    </source>
</evidence>
<dbReference type="CDD" id="cd02012">
    <property type="entry name" value="TPP_TK"/>
    <property type="match status" value="1"/>
</dbReference>
<feature type="active site" description="Proton donor" evidence="10">
    <location>
        <position position="434"/>
    </location>
</feature>
<evidence type="ECO:0000256" key="4">
    <source>
        <dbReference type="ARBA" id="ARBA00013152"/>
    </source>
</evidence>
<dbReference type="InterPro" id="IPR005478">
    <property type="entry name" value="Transketolase_bac-like"/>
</dbReference>
<dbReference type="Proteomes" id="UP000054350">
    <property type="component" value="Unassembled WGS sequence"/>
</dbReference>
<comment type="similarity">
    <text evidence="2 15">Belongs to the transketolase family.</text>
</comment>
<accession>A0A0L0RWL0</accession>
<keyword evidence="15" id="KW-0106">Calcium</keyword>
<evidence type="ECO:0000256" key="13">
    <source>
        <dbReference type="PIRSR" id="PIRSR605478-4"/>
    </source>
</evidence>
<dbReference type="Gene3D" id="3.40.50.970">
    <property type="match status" value="2"/>
</dbReference>
<proteinExistence type="inferred from homology"/>
<evidence type="ECO:0000256" key="3">
    <source>
        <dbReference type="ARBA" id="ARBA00011738"/>
    </source>
</evidence>
<feature type="binding site" evidence="12">
    <location>
        <position position="203"/>
    </location>
    <ligand>
        <name>thiamine diphosphate</name>
        <dbReference type="ChEBI" id="CHEBI:58937"/>
    </ligand>
</feature>
<evidence type="ECO:0000256" key="7">
    <source>
        <dbReference type="ARBA" id="ARBA00022842"/>
    </source>
</evidence>
<comment type="subunit">
    <text evidence="3 15">Homodimer.</text>
</comment>
<dbReference type="GO" id="GO:0006098">
    <property type="term" value="P:pentose-phosphate shunt"/>
    <property type="evidence" value="ECO:0007669"/>
    <property type="project" value="TreeGrafter"/>
</dbReference>
<evidence type="ECO:0000313" key="18">
    <source>
        <dbReference type="EMBL" id="KNE54743.1"/>
    </source>
</evidence>
<feature type="binding site" evidence="11">
    <location>
        <position position="484"/>
    </location>
    <ligand>
        <name>substrate</name>
    </ligand>
</feature>
<evidence type="ECO:0000256" key="10">
    <source>
        <dbReference type="PIRSR" id="PIRSR605478-1"/>
    </source>
</evidence>
<feature type="binding site" evidence="12">
    <location>
        <position position="174"/>
    </location>
    <ligand>
        <name>thiamine diphosphate</name>
        <dbReference type="ChEBI" id="CHEBI:58937"/>
    </ligand>
</feature>
<feature type="site" description="Important for catalytic activity" evidence="14">
    <location>
        <position position="43"/>
    </location>
</feature>
<keyword evidence="19" id="KW-1185">Reference proteome</keyword>
<feature type="binding site" evidence="13">
    <location>
        <position position="205"/>
    </location>
    <ligand>
        <name>Mg(2+)</name>
        <dbReference type="ChEBI" id="CHEBI:18420"/>
    </ligand>
</feature>
<dbReference type="EMBL" id="GG745328">
    <property type="protein sequence ID" value="KNE54743.1"/>
    <property type="molecule type" value="Genomic_DNA"/>
</dbReference>
<dbReference type="PROSITE" id="PS00802">
    <property type="entry name" value="TRANSKETOLASE_2"/>
    <property type="match status" value="1"/>
</dbReference>
<dbReference type="Pfam" id="PF22613">
    <property type="entry name" value="Transketolase_C_1"/>
    <property type="match status" value="1"/>
</dbReference>
<comment type="cofactor">
    <cofactor evidence="15">
        <name>Mg(2+)</name>
        <dbReference type="ChEBI" id="CHEBI:18420"/>
    </cofactor>
    <cofactor evidence="15">
        <name>Ca(2+)</name>
        <dbReference type="ChEBI" id="CHEBI:29108"/>
    </cofactor>
    <cofactor evidence="15">
        <name>Mn(2+)</name>
        <dbReference type="ChEBI" id="CHEBI:29035"/>
    </cofactor>
    <cofactor evidence="15">
        <name>Co(2+)</name>
        <dbReference type="ChEBI" id="CHEBI:48828"/>
    </cofactor>
    <text evidence="15">Binds 1 Mg(2+) ion per subunit. Can also utilize other divalent metal cations, such as Ca(2+), Mn(2+) and Co(2+).</text>
</comment>
<dbReference type="InterPro" id="IPR020826">
    <property type="entry name" value="Transketolase_BS"/>
</dbReference>
<feature type="binding site" evidence="11">
    <location>
        <position position="492"/>
    </location>
    <ligand>
        <name>substrate</name>
    </ligand>
</feature>
<dbReference type="NCBIfam" id="TIGR00232">
    <property type="entry name" value="tktlase_bact"/>
    <property type="match status" value="1"/>
</dbReference>
<dbReference type="Gene3D" id="3.40.50.920">
    <property type="match status" value="1"/>
</dbReference>
<feature type="binding site" evidence="12">
    <location>
        <position position="83"/>
    </location>
    <ligand>
        <name>thiamine diphosphate</name>
        <dbReference type="ChEBI" id="CHEBI:58937"/>
    </ligand>
</feature>
<evidence type="ECO:0000256" key="6">
    <source>
        <dbReference type="ARBA" id="ARBA00022723"/>
    </source>
</evidence>
<feature type="binding site" evidence="11">
    <location>
        <position position="43"/>
    </location>
    <ligand>
        <name>substrate</name>
    </ligand>
</feature>
<dbReference type="FunFam" id="3.40.50.970:FF:000004">
    <property type="entry name" value="Transketolase"/>
    <property type="match status" value="1"/>
</dbReference>
<feature type="binding site" evidence="11">
    <location>
        <position position="280"/>
    </location>
    <ligand>
        <name>substrate</name>
    </ligand>
</feature>
<name>A0A0L0RWL0_ALLM3</name>
<dbReference type="AlphaFoldDB" id="A0A0L0RWL0"/>
<dbReference type="FunFam" id="3.40.50.970:FF:000003">
    <property type="entry name" value="Transketolase"/>
    <property type="match status" value="1"/>
</dbReference>
<evidence type="ECO:0000256" key="8">
    <source>
        <dbReference type="ARBA" id="ARBA00023052"/>
    </source>
</evidence>
<gene>
    <name evidence="18" type="ORF">AMAG_00702</name>
</gene>
<evidence type="ECO:0000256" key="12">
    <source>
        <dbReference type="PIRSR" id="PIRSR605478-3"/>
    </source>
</evidence>
<dbReference type="GO" id="GO:0046872">
    <property type="term" value="F:metal ion binding"/>
    <property type="evidence" value="ECO:0007669"/>
    <property type="project" value="UniProtKB-KW"/>
</dbReference>
<feature type="binding site" evidence="12">
    <location>
        <position position="460"/>
    </location>
    <ligand>
        <name>thiamine diphosphate</name>
        <dbReference type="ChEBI" id="CHEBI:58937"/>
    </ligand>
</feature>
<evidence type="ECO:0000256" key="11">
    <source>
        <dbReference type="PIRSR" id="PIRSR605478-2"/>
    </source>
</evidence>
<keyword evidence="7 13" id="KW-0460">Magnesium</keyword>
<dbReference type="PANTHER" id="PTHR43522">
    <property type="entry name" value="TRANSKETOLASE"/>
    <property type="match status" value="1"/>
</dbReference>
<evidence type="ECO:0000256" key="9">
    <source>
        <dbReference type="ARBA" id="ARBA00049473"/>
    </source>
</evidence>
<dbReference type="PANTHER" id="PTHR43522:SF2">
    <property type="entry name" value="TRANSKETOLASE 1-RELATED"/>
    <property type="match status" value="1"/>
</dbReference>
<protein>
    <recommendedName>
        <fullName evidence="4 15">Transketolase</fullName>
        <ecNumber evidence="4 15">2.2.1.1</ecNumber>
    </recommendedName>
</protein>
<feature type="site" description="Important for catalytic activity" evidence="14">
    <location>
        <position position="280"/>
    </location>
</feature>
<comment type="function">
    <text evidence="15">Catalyzes the transfer of a two-carbon ketol group from a ketose donor to an aldose acceptor, via a covalent intermediate with the cofactor thiamine pyrophosphate.</text>
</comment>
<feature type="binding site" evidence="11">
    <location>
        <position position="496"/>
    </location>
    <ligand>
        <name>substrate</name>
    </ligand>
</feature>
<dbReference type="EC" id="2.2.1.1" evidence="4 15"/>
<comment type="cofactor">
    <cofactor evidence="12">
        <name>thiamine diphosphate</name>
        <dbReference type="ChEBI" id="CHEBI:58937"/>
    </cofactor>
    <text evidence="12">Binds 1 thiamine pyrophosphate per subunit. During the reaction, the substrate forms a covalent intermediate with the cofactor.</text>
</comment>
<feature type="binding site" evidence="13">
    <location>
        <position position="173"/>
    </location>
    <ligand>
        <name>Mg(2+)</name>
        <dbReference type="ChEBI" id="CHEBI:18420"/>
    </ligand>
</feature>
<dbReference type="InterPro" id="IPR055152">
    <property type="entry name" value="Transketolase-like_C_2"/>
</dbReference>
<comment type="catalytic activity">
    <reaction evidence="9 15">
        <text>D-sedoheptulose 7-phosphate + D-glyceraldehyde 3-phosphate = aldehydo-D-ribose 5-phosphate + D-xylulose 5-phosphate</text>
        <dbReference type="Rhea" id="RHEA:10508"/>
        <dbReference type="ChEBI" id="CHEBI:57483"/>
        <dbReference type="ChEBI" id="CHEBI:57737"/>
        <dbReference type="ChEBI" id="CHEBI:58273"/>
        <dbReference type="ChEBI" id="CHEBI:59776"/>
        <dbReference type="EC" id="2.2.1.1"/>
    </reaction>
</comment>
<feature type="binding site" evidence="12">
    <location>
        <begin position="131"/>
        <end position="133"/>
    </location>
    <ligand>
        <name>thiamine diphosphate</name>
        <dbReference type="ChEBI" id="CHEBI:58937"/>
    </ligand>
</feature>
<dbReference type="CDD" id="cd07033">
    <property type="entry name" value="TPP_PYR_DXS_TK_like"/>
    <property type="match status" value="1"/>
</dbReference>
<dbReference type="InterPro" id="IPR029061">
    <property type="entry name" value="THDP-binding"/>
</dbReference>
<feature type="binding site" evidence="13">
    <location>
        <position position="203"/>
    </location>
    <ligand>
        <name>Mg(2+)</name>
        <dbReference type="ChEBI" id="CHEBI:18420"/>
    </ligand>
</feature>
<evidence type="ECO:0000256" key="2">
    <source>
        <dbReference type="ARBA" id="ARBA00007131"/>
    </source>
</evidence>
<evidence type="ECO:0000313" key="19">
    <source>
        <dbReference type="Proteomes" id="UP000054350"/>
    </source>
</evidence>
<evidence type="ECO:0000256" key="16">
    <source>
        <dbReference type="SAM" id="MobiDB-lite"/>
    </source>
</evidence>
<keyword evidence="8 12" id="KW-0786">Thiamine pyrophosphate</keyword>
<feature type="region of interest" description="Disordered" evidence="16">
    <location>
        <begin position="1"/>
        <end position="20"/>
    </location>
</feature>
<dbReference type="OrthoDB" id="10267175at2759"/>
<feature type="binding site" evidence="12">
    <location>
        <position position="280"/>
    </location>
    <ligand>
        <name>thiamine diphosphate</name>
        <dbReference type="ChEBI" id="CHEBI:58937"/>
    </ligand>
</feature>
<evidence type="ECO:0000256" key="14">
    <source>
        <dbReference type="PIRSR" id="PIRSR605478-5"/>
    </source>
</evidence>
<dbReference type="SUPFAM" id="SSF52922">
    <property type="entry name" value="TK C-terminal domain-like"/>
    <property type="match status" value="1"/>
</dbReference>
<feature type="compositionally biased region" description="Low complexity" evidence="16">
    <location>
        <begin position="1"/>
        <end position="15"/>
    </location>
</feature>
<organism evidence="18 19">
    <name type="scientific">Allomyces macrogynus (strain ATCC 38327)</name>
    <name type="common">Allomyces javanicus var. macrogynus</name>
    <dbReference type="NCBI Taxonomy" id="578462"/>
    <lineage>
        <taxon>Eukaryota</taxon>
        <taxon>Fungi</taxon>
        <taxon>Fungi incertae sedis</taxon>
        <taxon>Blastocladiomycota</taxon>
        <taxon>Blastocladiomycetes</taxon>
        <taxon>Blastocladiales</taxon>
        <taxon>Blastocladiaceae</taxon>
        <taxon>Allomyces</taxon>
    </lineage>
</organism>
<dbReference type="InterPro" id="IPR033247">
    <property type="entry name" value="Transketolase_fam"/>
</dbReference>
<dbReference type="InterPro" id="IPR049557">
    <property type="entry name" value="Transketolase_CS"/>
</dbReference>
<comment type="cofactor">
    <cofactor evidence="1">
        <name>Co(2+)</name>
        <dbReference type="ChEBI" id="CHEBI:48828"/>
    </cofactor>
</comment>
<keyword evidence="5 15" id="KW-0808">Transferase</keyword>
<dbReference type="GO" id="GO:0005634">
    <property type="term" value="C:nucleus"/>
    <property type="evidence" value="ECO:0007669"/>
    <property type="project" value="TreeGrafter"/>
</dbReference>
<dbReference type="Pfam" id="PF00456">
    <property type="entry name" value="Transketolase_N"/>
    <property type="match status" value="1"/>
</dbReference>
<dbReference type="SUPFAM" id="SSF52518">
    <property type="entry name" value="Thiamin diphosphate-binding fold (THDP-binding)"/>
    <property type="match status" value="2"/>
</dbReference>
<comment type="cofactor">
    <cofactor evidence="13">
        <name>Mg(2+)</name>
        <dbReference type="ChEBI" id="CHEBI:18420"/>
    </cofactor>
    <text evidence="13">Binds 1 Mg(2+) ion per subunit. Can also utilize other divalent metal cations, such as Ca(2+), Mn(2+) and Co(2+).</text>
</comment>
<feature type="binding site" evidence="11">
    <location>
        <position position="375"/>
    </location>
    <ligand>
        <name>substrate</name>
    </ligand>
</feature>
<dbReference type="Pfam" id="PF02779">
    <property type="entry name" value="Transket_pyr"/>
    <property type="match status" value="1"/>
</dbReference>
<feature type="binding site" evidence="11">
    <location>
        <position position="402"/>
    </location>
    <ligand>
        <name>substrate</name>
    </ligand>
</feature>
<evidence type="ECO:0000256" key="15">
    <source>
        <dbReference type="RuleBase" id="RU004996"/>
    </source>
</evidence>
<dbReference type="PROSITE" id="PS00801">
    <property type="entry name" value="TRANSKETOLASE_1"/>
    <property type="match status" value="1"/>
</dbReference>
<reference evidence="19" key="2">
    <citation type="submission" date="2009-11" db="EMBL/GenBank/DDBJ databases">
        <title>The Genome Sequence of Allomyces macrogynus strain ATCC 38327.</title>
        <authorList>
            <consortium name="The Broad Institute Genome Sequencing Platform"/>
            <person name="Russ C."/>
            <person name="Cuomo C."/>
            <person name="Shea T."/>
            <person name="Young S.K."/>
            <person name="Zeng Q."/>
            <person name="Koehrsen M."/>
            <person name="Haas B."/>
            <person name="Borodovsky M."/>
            <person name="Guigo R."/>
            <person name="Alvarado L."/>
            <person name="Berlin A."/>
            <person name="Borenstein D."/>
            <person name="Chen Z."/>
            <person name="Engels R."/>
            <person name="Freedman E."/>
            <person name="Gellesch M."/>
            <person name="Goldberg J."/>
            <person name="Griggs A."/>
            <person name="Gujja S."/>
            <person name="Heiman D."/>
            <person name="Hepburn T."/>
            <person name="Howarth C."/>
            <person name="Jen D."/>
            <person name="Larson L."/>
            <person name="Lewis B."/>
            <person name="Mehta T."/>
            <person name="Park D."/>
            <person name="Pearson M."/>
            <person name="Roberts A."/>
            <person name="Saif S."/>
            <person name="Shenoy N."/>
            <person name="Sisk P."/>
            <person name="Stolte C."/>
            <person name="Sykes S."/>
            <person name="Walk T."/>
            <person name="White J."/>
            <person name="Yandava C."/>
            <person name="Burger G."/>
            <person name="Gray M.W."/>
            <person name="Holland P.W.H."/>
            <person name="King N."/>
            <person name="Lang F.B.F."/>
            <person name="Roger A.J."/>
            <person name="Ruiz-Trillo I."/>
            <person name="Lander E."/>
            <person name="Nusbaum C."/>
        </authorList>
    </citation>
    <scope>NUCLEOTIDE SEQUENCE [LARGE SCALE GENOMIC DNA]</scope>
    <source>
        <strain evidence="19">ATCC 38327</strain>
    </source>
</reference>
<dbReference type="InterPro" id="IPR009014">
    <property type="entry name" value="Transketo_C/PFOR_II"/>
</dbReference>
<dbReference type="InterPro" id="IPR005475">
    <property type="entry name" value="Transketolase-like_Pyr-bd"/>
</dbReference>
<evidence type="ECO:0000256" key="1">
    <source>
        <dbReference type="ARBA" id="ARBA00001941"/>
    </source>
</evidence>
<dbReference type="SMART" id="SM00861">
    <property type="entry name" value="Transket_pyr"/>
    <property type="match status" value="1"/>
</dbReference>
<evidence type="ECO:0000259" key="17">
    <source>
        <dbReference type="SMART" id="SM00861"/>
    </source>
</evidence>
<dbReference type="eggNOG" id="KOG0523">
    <property type="taxonomic scope" value="Eukaryota"/>
</dbReference>
<dbReference type="VEuPathDB" id="FungiDB:AMAG_00702"/>
<keyword evidence="6 13" id="KW-0479">Metal-binding</keyword>